<reference evidence="1 2" key="1">
    <citation type="submission" date="2011-11" db="EMBL/GenBank/DDBJ databases">
        <title>The Genome Sequence of Dialister succinatiphilus YIT 11850.</title>
        <authorList>
            <consortium name="The Broad Institute Genome Sequencing Platform"/>
            <person name="Earl A."/>
            <person name="Ward D."/>
            <person name="Feldgarden M."/>
            <person name="Gevers D."/>
            <person name="Morotomi M."/>
            <person name="Young S.K."/>
            <person name="Zeng Q."/>
            <person name="Gargeya S."/>
            <person name="Fitzgerald M."/>
            <person name="Haas B."/>
            <person name="Abouelleil A."/>
            <person name="Alvarado L."/>
            <person name="Arachchi H.M."/>
            <person name="Berlin A."/>
            <person name="Brown A."/>
            <person name="Chapman S.B."/>
            <person name="Dunbar C."/>
            <person name="Gearin G."/>
            <person name="Goldberg J."/>
            <person name="Griggs A."/>
            <person name="Gujja S."/>
            <person name="Heiman D."/>
            <person name="Howarth C."/>
            <person name="Lui A."/>
            <person name="MacDonald P.J.P."/>
            <person name="Montmayeur A."/>
            <person name="Murphy C."/>
            <person name="Neiman D."/>
            <person name="Pearson M."/>
            <person name="Priest M."/>
            <person name="Roberts A."/>
            <person name="Saif S."/>
            <person name="Shea T."/>
            <person name="Sisk P."/>
            <person name="Stolte C."/>
            <person name="Sykes S."/>
            <person name="Wortman J."/>
            <person name="Nusbaum C."/>
            <person name="Birren B."/>
        </authorList>
    </citation>
    <scope>NUCLEOTIDE SEQUENCE [LARGE SCALE GENOMIC DNA]</scope>
    <source>
        <strain evidence="1 2">YIT 11850</strain>
    </source>
</reference>
<evidence type="ECO:0008006" key="3">
    <source>
        <dbReference type="Google" id="ProtNLM"/>
    </source>
</evidence>
<evidence type="ECO:0000313" key="2">
    <source>
        <dbReference type="Proteomes" id="UP000003277"/>
    </source>
</evidence>
<dbReference type="AlphaFoldDB" id="H1D1B3"/>
<dbReference type="PANTHER" id="PTHR39162:SF1">
    <property type="entry name" value="SPORULATION PROTEIN YTFJ"/>
    <property type="match status" value="1"/>
</dbReference>
<dbReference type="EMBL" id="ADLT01000045">
    <property type="protein sequence ID" value="EHO62809.1"/>
    <property type="molecule type" value="Genomic_DNA"/>
</dbReference>
<dbReference type="PATRIC" id="fig|742743.3.peg.1428"/>
<organism evidence="1 2">
    <name type="scientific">Dialister succinatiphilus YIT 11850</name>
    <dbReference type="NCBI Taxonomy" id="742743"/>
    <lineage>
        <taxon>Bacteria</taxon>
        <taxon>Bacillati</taxon>
        <taxon>Bacillota</taxon>
        <taxon>Negativicutes</taxon>
        <taxon>Veillonellales</taxon>
        <taxon>Veillonellaceae</taxon>
        <taxon>Dialister</taxon>
    </lineage>
</organism>
<gene>
    <name evidence="1" type="ORF">HMPREF9453_01401</name>
</gene>
<protein>
    <recommendedName>
        <fullName evidence="3">Sporulation protein YtfJ</fullName>
    </recommendedName>
</protein>
<accession>H1D1B3</accession>
<name>H1D1B3_9FIRM</name>
<sequence length="139" mass="14848">MDDEVRKQIFDDFKKMITTESVVGEPIYLGDATIVPFVDISFGFGSGAHGGNTSGGAGGGKVTPTAVLIMKGERVELFSIKNATANGTIDKVINMVPEVISHFTKKKEKKEEVREAALKEAKEAMAEEAETAAIEAKGK</sequence>
<keyword evidence="2" id="KW-1185">Reference proteome</keyword>
<dbReference type="GeneID" id="98910922"/>
<dbReference type="STRING" id="742743.HMPREF9453_01401"/>
<dbReference type="InterPro" id="IPR014229">
    <property type="entry name" value="Spore_YtfJ"/>
</dbReference>
<dbReference type="Proteomes" id="UP000003277">
    <property type="component" value="Unassembled WGS sequence"/>
</dbReference>
<evidence type="ECO:0000313" key="1">
    <source>
        <dbReference type="EMBL" id="EHO62809.1"/>
    </source>
</evidence>
<dbReference type="Pfam" id="PF09579">
    <property type="entry name" value="Spore_YtfJ"/>
    <property type="match status" value="1"/>
</dbReference>
<proteinExistence type="predicted"/>
<dbReference type="OrthoDB" id="1711150at2"/>
<dbReference type="RefSeq" id="WP_008859895.1">
    <property type="nucleotide sequence ID" value="NZ_JH591188.1"/>
</dbReference>
<dbReference type="PANTHER" id="PTHR39162">
    <property type="entry name" value="GLL3345 PROTEIN"/>
    <property type="match status" value="1"/>
</dbReference>
<dbReference type="HOGENOM" id="CLU_115880_1_0_9"/>
<dbReference type="eggNOG" id="COG3874">
    <property type="taxonomic scope" value="Bacteria"/>
</dbReference>
<comment type="caution">
    <text evidence="1">The sequence shown here is derived from an EMBL/GenBank/DDBJ whole genome shotgun (WGS) entry which is preliminary data.</text>
</comment>